<evidence type="ECO:0000256" key="1">
    <source>
        <dbReference type="SAM" id="Phobius"/>
    </source>
</evidence>
<feature type="transmembrane region" description="Helical" evidence="1">
    <location>
        <begin position="12"/>
        <end position="30"/>
    </location>
</feature>
<comment type="caution">
    <text evidence="3">The sequence shown here is derived from an EMBL/GenBank/DDBJ whole genome shotgun (WGS) entry which is preliminary data.</text>
</comment>
<dbReference type="Pfam" id="PF07760">
    <property type="entry name" value="DUF1616"/>
    <property type="match status" value="1"/>
</dbReference>
<evidence type="ECO:0000259" key="2">
    <source>
        <dbReference type="Pfam" id="PF07760"/>
    </source>
</evidence>
<name>A0A8J4A3H2_9ACTN</name>
<evidence type="ECO:0000313" key="4">
    <source>
        <dbReference type="Proteomes" id="UP000635606"/>
    </source>
</evidence>
<reference evidence="3" key="1">
    <citation type="submission" date="2021-01" db="EMBL/GenBank/DDBJ databases">
        <title>Whole genome shotgun sequence of Virgisporangium ochraceum NBRC 16418.</title>
        <authorList>
            <person name="Komaki H."/>
            <person name="Tamura T."/>
        </authorList>
    </citation>
    <scope>NUCLEOTIDE SEQUENCE</scope>
    <source>
        <strain evidence="3">NBRC 16418</strain>
    </source>
</reference>
<dbReference type="Proteomes" id="UP000635606">
    <property type="component" value="Unassembled WGS sequence"/>
</dbReference>
<protein>
    <recommendedName>
        <fullName evidence="2">DUF1616 domain-containing protein</fullName>
    </recommendedName>
</protein>
<keyword evidence="1" id="KW-0812">Transmembrane</keyword>
<keyword evidence="1" id="KW-0472">Membrane</keyword>
<feature type="transmembrane region" description="Helical" evidence="1">
    <location>
        <begin position="96"/>
        <end position="114"/>
    </location>
</feature>
<keyword evidence="4" id="KW-1185">Reference proteome</keyword>
<gene>
    <name evidence="3" type="ORF">Voc01_081020</name>
</gene>
<dbReference type="InterPro" id="IPR011674">
    <property type="entry name" value="DUF1616"/>
</dbReference>
<sequence>MGHVARWVRRGRLVGPVALAWACAVVVAVAPGPARFAAGLLLALVLPGWLAIAALYGRHRPDPVLAATLVGPLSFVLTAAAGLTVAGFGWGFRPDVVGTLLAVGCVVMCAIAMLRRRHARTGPAVGAATPQPTRGGVPGVARVWWAAVPVLGLTVLLLTQVVTATRHRTADSYYTEFGLDASGAVVVHSAESTPTRFRLETYVDGALRRSAGFELRPGERRVFPTVEGGTRVEIRLYRADHPEPYRRLIR</sequence>
<accession>A0A8J4A3H2</accession>
<organism evidence="3 4">
    <name type="scientific">Virgisporangium ochraceum</name>
    <dbReference type="NCBI Taxonomy" id="65505"/>
    <lineage>
        <taxon>Bacteria</taxon>
        <taxon>Bacillati</taxon>
        <taxon>Actinomycetota</taxon>
        <taxon>Actinomycetes</taxon>
        <taxon>Micromonosporales</taxon>
        <taxon>Micromonosporaceae</taxon>
        <taxon>Virgisporangium</taxon>
    </lineage>
</organism>
<dbReference type="AlphaFoldDB" id="A0A8J4A3H2"/>
<feature type="transmembrane region" description="Helical" evidence="1">
    <location>
        <begin position="36"/>
        <end position="57"/>
    </location>
</feature>
<keyword evidence="1" id="KW-1133">Transmembrane helix</keyword>
<dbReference type="EMBL" id="BOPH01000112">
    <property type="protein sequence ID" value="GIJ73185.1"/>
    <property type="molecule type" value="Genomic_DNA"/>
</dbReference>
<feature type="transmembrane region" description="Helical" evidence="1">
    <location>
        <begin position="143"/>
        <end position="162"/>
    </location>
</feature>
<feature type="transmembrane region" description="Helical" evidence="1">
    <location>
        <begin position="64"/>
        <end position="90"/>
    </location>
</feature>
<evidence type="ECO:0000313" key="3">
    <source>
        <dbReference type="EMBL" id="GIJ73185.1"/>
    </source>
</evidence>
<proteinExistence type="predicted"/>
<feature type="domain" description="DUF1616" evidence="2">
    <location>
        <begin position="17"/>
        <end position="194"/>
    </location>
</feature>